<dbReference type="PROSITE" id="PS51257">
    <property type="entry name" value="PROKAR_LIPOPROTEIN"/>
    <property type="match status" value="1"/>
</dbReference>
<reference evidence="2 3" key="1">
    <citation type="submission" date="2014-03" db="EMBL/GenBank/DDBJ databases">
        <title>The draft genome sequence of Thalassospira mesophila JCM 18969.</title>
        <authorList>
            <person name="Lai Q."/>
            <person name="Shao Z."/>
        </authorList>
    </citation>
    <scope>NUCLEOTIDE SEQUENCE [LARGE SCALE GENOMIC DNA]</scope>
    <source>
        <strain evidence="2 3">JCM 18969</strain>
    </source>
</reference>
<keyword evidence="1" id="KW-0732">Signal</keyword>
<dbReference type="RefSeq" id="WP_085586299.1">
    <property type="nucleotide sequence ID" value="NZ_JFKA01000018.1"/>
</dbReference>
<keyword evidence="3" id="KW-1185">Reference proteome</keyword>
<accession>A0A1Y2KVN9</accession>
<proteinExistence type="predicted"/>
<sequence>MKHLRPIRFVSVVTLFTLLAGCAFDEIELPKDGSGVDALKQSPCVCDPVEFNSEGFTWRG</sequence>
<evidence type="ECO:0008006" key="4">
    <source>
        <dbReference type="Google" id="ProtNLM"/>
    </source>
</evidence>
<dbReference type="STRING" id="1293891.TMES_21020"/>
<protein>
    <recommendedName>
        <fullName evidence="4">Lipoprotein</fullName>
    </recommendedName>
</protein>
<dbReference type="AlphaFoldDB" id="A0A1Y2KVN9"/>
<dbReference type="EMBL" id="JFKA01000018">
    <property type="protein sequence ID" value="OSQ35499.1"/>
    <property type="molecule type" value="Genomic_DNA"/>
</dbReference>
<evidence type="ECO:0000313" key="2">
    <source>
        <dbReference type="EMBL" id="OSQ35499.1"/>
    </source>
</evidence>
<evidence type="ECO:0000256" key="1">
    <source>
        <dbReference type="SAM" id="SignalP"/>
    </source>
</evidence>
<gene>
    <name evidence="2" type="ORF">TMES_21020</name>
</gene>
<organism evidence="2 3">
    <name type="scientific">Thalassospira mesophila</name>
    <dbReference type="NCBI Taxonomy" id="1293891"/>
    <lineage>
        <taxon>Bacteria</taxon>
        <taxon>Pseudomonadati</taxon>
        <taxon>Pseudomonadota</taxon>
        <taxon>Alphaproteobacteria</taxon>
        <taxon>Rhodospirillales</taxon>
        <taxon>Thalassospiraceae</taxon>
        <taxon>Thalassospira</taxon>
    </lineage>
</organism>
<evidence type="ECO:0000313" key="3">
    <source>
        <dbReference type="Proteomes" id="UP000193391"/>
    </source>
</evidence>
<dbReference type="OrthoDB" id="7366513at2"/>
<feature type="signal peptide" evidence="1">
    <location>
        <begin position="1"/>
        <end position="25"/>
    </location>
</feature>
<feature type="chain" id="PRO_5012260185" description="Lipoprotein" evidence="1">
    <location>
        <begin position="26"/>
        <end position="60"/>
    </location>
</feature>
<name>A0A1Y2KVN9_9PROT</name>
<dbReference type="Proteomes" id="UP000193391">
    <property type="component" value="Unassembled WGS sequence"/>
</dbReference>
<comment type="caution">
    <text evidence="2">The sequence shown here is derived from an EMBL/GenBank/DDBJ whole genome shotgun (WGS) entry which is preliminary data.</text>
</comment>